<feature type="compositionally biased region" description="Basic and acidic residues" evidence="1">
    <location>
        <begin position="75"/>
        <end position="84"/>
    </location>
</feature>
<name>A0A939IKS5_9GAMM</name>
<comment type="caution">
    <text evidence="2">The sequence shown here is derived from an EMBL/GenBank/DDBJ whole genome shotgun (WGS) entry which is preliminary data.</text>
</comment>
<dbReference type="AlphaFoldDB" id="A0A939IKS5"/>
<organism evidence="2 3">
    <name type="scientific">Parahaliea mediterranea</name>
    <dbReference type="NCBI Taxonomy" id="651086"/>
    <lineage>
        <taxon>Bacteria</taxon>
        <taxon>Pseudomonadati</taxon>
        <taxon>Pseudomonadota</taxon>
        <taxon>Gammaproteobacteria</taxon>
        <taxon>Cellvibrionales</taxon>
        <taxon>Halieaceae</taxon>
        <taxon>Parahaliea</taxon>
    </lineage>
</organism>
<dbReference type="EMBL" id="JAFKCZ010000009">
    <property type="protein sequence ID" value="MBN7797641.1"/>
    <property type="molecule type" value="Genomic_DNA"/>
</dbReference>
<proteinExistence type="predicted"/>
<gene>
    <name evidence="2" type="ORF">JYP50_13605</name>
</gene>
<keyword evidence="3" id="KW-1185">Reference proteome</keyword>
<evidence type="ECO:0000313" key="3">
    <source>
        <dbReference type="Proteomes" id="UP000664303"/>
    </source>
</evidence>
<accession>A0A939IKS5</accession>
<sequence>MPVAVRLVTYVDIDEKRYQQENISLSARHELELADGSRVLLLDDRGWGGSAKWHDVPIKEVEESSRMVAGPDDPPENRSRDQMETDHWARLEQIAREQGANVDAVNLRSLKHDVVFSQRLRVRFELESDCGGSS</sequence>
<evidence type="ECO:0000313" key="2">
    <source>
        <dbReference type="EMBL" id="MBN7797641.1"/>
    </source>
</evidence>
<dbReference type="RefSeq" id="WP_206561091.1">
    <property type="nucleotide sequence ID" value="NZ_JAFKCZ010000009.1"/>
</dbReference>
<dbReference type="Proteomes" id="UP000664303">
    <property type="component" value="Unassembled WGS sequence"/>
</dbReference>
<reference evidence="2" key="1">
    <citation type="submission" date="2021-02" db="EMBL/GenBank/DDBJ databases">
        <title>PHA producing bacteria isolated from coastal sediment in Guangdong, Shenzhen.</title>
        <authorList>
            <person name="Zheng W."/>
            <person name="Yu S."/>
            <person name="Huang Y."/>
        </authorList>
    </citation>
    <scope>NUCLEOTIDE SEQUENCE</scope>
    <source>
        <strain evidence="2">TN14-10</strain>
    </source>
</reference>
<protein>
    <submittedName>
        <fullName evidence="2">Uncharacterized protein</fullName>
    </submittedName>
</protein>
<feature type="region of interest" description="Disordered" evidence="1">
    <location>
        <begin position="63"/>
        <end position="84"/>
    </location>
</feature>
<evidence type="ECO:0000256" key="1">
    <source>
        <dbReference type="SAM" id="MobiDB-lite"/>
    </source>
</evidence>